<keyword evidence="2" id="KW-1185">Reference proteome</keyword>
<dbReference type="EMBL" id="JAXCGZ010004026">
    <property type="protein sequence ID" value="KAK7082430.1"/>
    <property type="molecule type" value="Genomic_DNA"/>
</dbReference>
<dbReference type="AlphaFoldDB" id="A0AAN8XQM5"/>
<evidence type="ECO:0000313" key="1">
    <source>
        <dbReference type="EMBL" id="KAK7082430.1"/>
    </source>
</evidence>
<dbReference type="GO" id="GO:0016758">
    <property type="term" value="F:hexosyltransferase activity"/>
    <property type="evidence" value="ECO:0007669"/>
    <property type="project" value="TreeGrafter"/>
</dbReference>
<dbReference type="InterPro" id="IPR029044">
    <property type="entry name" value="Nucleotide-diphossugar_trans"/>
</dbReference>
<gene>
    <name evidence="1" type="ORF">SK128_015749</name>
</gene>
<organism evidence="1 2">
    <name type="scientific">Halocaridina rubra</name>
    <name type="common">Hawaiian red shrimp</name>
    <dbReference type="NCBI Taxonomy" id="373956"/>
    <lineage>
        <taxon>Eukaryota</taxon>
        <taxon>Metazoa</taxon>
        <taxon>Ecdysozoa</taxon>
        <taxon>Arthropoda</taxon>
        <taxon>Crustacea</taxon>
        <taxon>Multicrustacea</taxon>
        <taxon>Malacostraca</taxon>
        <taxon>Eumalacostraca</taxon>
        <taxon>Eucarida</taxon>
        <taxon>Decapoda</taxon>
        <taxon>Pleocyemata</taxon>
        <taxon>Caridea</taxon>
        <taxon>Atyoidea</taxon>
        <taxon>Atyidae</taxon>
        <taxon>Halocaridina</taxon>
    </lineage>
</organism>
<reference evidence="1 2" key="1">
    <citation type="submission" date="2023-11" db="EMBL/GenBank/DDBJ databases">
        <title>Halocaridina rubra genome assembly.</title>
        <authorList>
            <person name="Smith C."/>
        </authorList>
    </citation>
    <scope>NUCLEOTIDE SEQUENCE [LARGE SCALE GENOMIC DNA]</scope>
    <source>
        <strain evidence="1">EP-1</strain>
        <tissue evidence="1">Whole</tissue>
    </source>
</reference>
<dbReference type="Pfam" id="PF04488">
    <property type="entry name" value="Gly_transf_sug"/>
    <property type="match status" value="1"/>
</dbReference>
<dbReference type="Gene3D" id="3.90.550.20">
    <property type="match status" value="1"/>
</dbReference>
<dbReference type="SUPFAM" id="SSF53448">
    <property type="entry name" value="Nucleotide-diphospho-sugar transferases"/>
    <property type="match status" value="1"/>
</dbReference>
<dbReference type="InterPro" id="IPR007577">
    <property type="entry name" value="GlycoTrfase_DXD_sugar-bd_CS"/>
</dbReference>
<dbReference type="PANTHER" id="PTHR12042:SF21">
    <property type="entry name" value="ALPHA1,4-GALACTOSYLTRANSFERASE 1-RELATED"/>
    <property type="match status" value="1"/>
</dbReference>
<sequence>MKQIKLIWMDLDELFDDPYLRGWHHERSYLFNEFQAPRFVSDAARVVLLWSYGGTYIDLDVITLKPFPEIPNFLGRMDEKQINLAISNFTKGHMLIDMLRKELSASFDLFLITSVGPKLVTETLHRYCPGSPMNKETL</sequence>
<dbReference type="GO" id="GO:0016020">
    <property type="term" value="C:membrane"/>
    <property type="evidence" value="ECO:0007669"/>
    <property type="project" value="GOC"/>
</dbReference>
<dbReference type="PANTHER" id="PTHR12042">
    <property type="entry name" value="LACTOSYLCERAMIDE 4-ALPHA-GALACTOSYLTRANSFERASE ALPHA- 1,4-GALACTOSYLTRANSFERASE"/>
    <property type="match status" value="1"/>
</dbReference>
<dbReference type="InterPro" id="IPR051981">
    <property type="entry name" value="Glycosyltransf_32"/>
</dbReference>
<accession>A0AAN8XQM5</accession>
<dbReference type="GO" id="GO:0006688">
    <property type="term" value="P:glycosphingolipid biosynthetic process"/>
    <property type="evidence" value="ECO:0007669"/>
    <property type="project" value="TreeGrafter"/>
</dbReference>
<proteinExistence type="predicted"/>
<dbReference type="Proteomes" id="UP001381693">
    <property type="component" value="Unassembled WGS sequence"/>
</dbReference>
<name>A0AAN8XQM5_HALRR</name>
<comment type="caution">
    <text evidence="1">The sequence shown here is derived from an EMBL/GenBank/DDBJ whole genome shotgun (WGS) entry which is preliminary data.</text>
</comment>
<evidence type="ECO:0000313" key="2">
    <source>
        <dbReference type="Proteomes" id="UP001381693"/>
    </source>
</evidence>
<protein>
    <submittedName>
        <fullName evidence="1">Uncharacterized protein</fullName>
    </submittedName>
</protein>